<keyword evidence="8" id="KW-1185">Reference proteome</keyword>
<dbReference type="PROSITE" id="PS00028">
    <property type="entry name" value="ZINC_FINGER_C2H2_1"/>
    <property type="match status" value="2"/>
</dbReference>
<dbReference type="InterPro" id="IPR040048">
    <property type="entry name" value="ZNF277"/>
</dbReference>
<feature type="domain" description="C2H2-type" evidence="6">
    <location>
        <begin position="366"/>
        <end position="395"/>
    </location>
</feature>
<accession>A0A9Q0RJN1</accession>
<reference evidence="7" key="1">
    <citation type="submission" date="2022-12" db="EMBL/GenBank/DDBJ databases">
        <title>Genome assemblies of Blomia tropicalis.</title>
        <authorList>
            <person name="Cui Y."/>
        </authorList>
    </citation>
    <scope>NUCLEOTIDE SEQUENCE</scope>
    <source>
        <tissue evidence="7">Adult mites</tissue>
    </source>
</reference>
<dbReference type="InterPro" id="IPR041661">
    <property type="entry name" value="ZN622/Rei1/Reh1_Znf-C2H2"/>
</dbReference>
<evidence type="ECO:0000256" key="5">
    <source>
        <dbReference type="PROSITE-ProRule" id="PRU00042"/>
    </source>
</evidence>
<comment type="caution">
    <text evidence="7">The sequence shown here is derived from an EMBL/GenBank/DDBJ whole genome shotgun (WGS) entry which is preliminary data.</text>
</comment>
<dbReference type="PANTHER" id="PTHR13267:SF3">
    <property type="entry name" value="ZINC FINGER PROTEIN 277"/>
    <property type="match status" value="1"/>
</dbReference>
<dbReference type="InterPro" id="IPR013087">
    <property type="entry name" value="Znf_C2H2_type"/>
</dbReference>
<organism evidence="7 8">
    <name type="scientific">Blomia tropicalis</name>
    <name type="common">Mite</name>
    <dbReference type="NCBI Taxonomy" id="40697"/>
    <lineage>
        <taxon>Eukaryota</taxon>
        <taxon>Metazoa</taxon>
        <taxon>Ecdysozoa</taxon>
        <taxon>Arthropoda</taxon>
        <taxon>Chelicerata</taxon>
        <taxon>Arachnida</taxon>
        <taxon>Acari</taxon>
        <taxon>Acariformes</taxon>
        <taxon>Sarcoptiformes</taxon>
        <taxon>Astigmata</taxon>
        <taxon>Glycyphagoidea</taxon>
        <taxon>Echimyopodidae</taxon>
        <taxon>Blomia</taxon>
    </lineage>
</organism>
<keyword evidence="2 5" id="KW-0863">Zinc-finger</keyword>
<dbReference type="AlphaFoldDB" id="A0A9Q0RJN1"/>
<evidence type="ECO:0000256" key="1">
    <source>
        <dbReference type="ARBA" id="ARBA00022723"/>
    </source>
</evidence>
<dbReference type="InterPro" id="IPR036236">
    <property type="entry name" value="Znf_C2H2_sf"/>
</dbReference>
<sequence>MNVYDLCITIKRKQSTIRVPQAESIGEILNYFQLVSIYQQQFHFVLFHLTMENKDNKNNEQIICFICKETISIENVDNFESEMNTFVNHLIFVHKVLIPKFKNWDDFSHYYSSIESLHKAQYNDRCSPLILTRFNKEATYTIIDKVQFNEEDESSIRKTIEKDFLENILKGAQNERNCTNFNRSCLFCKKIFNQNRSQLFDHLYHDHNFFLGHPDNIIDSNEFLDILENKLKLLQCLYCEKNFKSWNVLKEHMRKKAHKLLNPNNRDYDRFYLINYLCSDKHWKQIKQENDFYVDNYNNNEEWCDWIEDDKQDCLCFFCSFKGKFDNIKQHMSENHHFDFSAILLLEDFYDRIKMVNFIRKRLFTNQCFICDNKFDNFELLIQHMLSTKHVSELPPKEMFNHPEYYFPTYEDDGFLFFLDDFHDEPDVVV</sequence>
<dbReference type="Gene3D" id="3.30.160.60">
    <property type="entry name" value="Classic Zinc Finger"/>
    <property type="match status" value="1"/>
</dbReference>
<name>A0A9Q0RJN1_BLOTA</name>
<dbReference type="Proteomes" id="UP001142055">
    <property type="component" value="Chromosome 3"/>
</dbReference>
<keyword evidence="1" id="KW-0479">Metal-binding</keyword>
<evidence type="ECO:0000313" key="8">
    <source>
        <dbReference type="Proteomes" id="UP001142055"/>
    </source>
</evidence>
<comment type="similarity">
    <text evidence="4">Belongs to the ZNF277 family.</text>
</comment>
<keyword evidence="3" id="KW-0862">Zinc</keyword>
<feature type="domain" description="C2H2-type" evidence="6">
    <location>
        <begin position="234"/>
        <end position="263"/>
    </location>
</feature>
<dbReference type="PANTHER" id="PTHR13267">
    <property type="entry name" value="ZINC FINGER PROTEIN 277"/>
    <property type="match status" value="1"/>
</dbReference>
<proteinExistence type="inferred from homology"/>
<evidence type="ECO:0000259" key="6">
    <source>
        <dbReference type="PROSITE" id="PS50157"/>
    </source>
</evidence>
<dbReference type="Pfam" id="PF12756">
    <property type="entry name" value="zf-C2H2_2"/>
    <property type="match status" value="2"/>
</dbReference>
<gene>
    <name evidence="7" type="ORF">RDWZM_009355</name>
</gene>
<protein>
    <recommendedName>
        <fullName evidence="6">C2H2-type domain-containing protein</fullName>
    </recommendedName>
</protein>
<evidence type="ECO:0000256" key="4">
    <source>
        <dbReference type="ARBA" id="ARBA00034119"/>
    </source>
</evidence>
<dbReference type="OMA" id="YDRFYLI"/>
<dbReference type="EMBL" id="JAPWDV010000003">
    <property type="protein sequence ID" value="KAJ6218198.1"/>
    <property type="molecule type" value="Genomic_DNA"/>
</dbReference>
<dbReference type="PROSITE" id="PS50157">
    <property type="entry name" value="ZINC_FINGER_C2H2_2"/>
    <property type="match status" value="2"/>
</dbReference>
<evidence type="ECO:0000256" key="2">
    <source>
        <dbReference type="ARBA" id="ARBA00022771"/>
    </source>
</evidence>
<dbReference type="SMART" id="SM00355">
    <property type="entry name" value="ZnF_C2H2"/>
    <property type="match status" value="4"/>
</dbReference>
<evidence type="ECO:0000313" key="7">
    <source>
        <dbReference type="EMBL" id="KAJ6218198.1"/>
    </source>
</evidence>
<evidence type="ECO:0000256" key="3">
    <source>
        <dbReference type="ARBA" id="ARBA00022833"/>
    </source>
</evidence>
<dbReference type="SUPFAM" id="SSF57667">
    <property type="entry name" value="beta-beta-alpha zinc fingers"/>
    <property type="match status" value="2"/>
</dbReference>
<dbReference type="GO" id="GO:0008270">
    <property type="term" value="F:zinc ion binding"/>
    <property type="evidence" value="ECO:0007669"/>
    <property type="project" value="UniProtKB-KW"/>
</dbReference>